<name>A0A1H8H721_9RHOB</name>
<keyword evidence="12" id="KW-1185">Reference proteome</keyword>
<feature type="transmembrane region" description="Helical" evidence="9">
    <location>
        <begin position="41"/>
        <end position="63"/>
    </location>
</feature>
<evidence type="ECO:0000313" key="12">
    <source>
        <dbReference type="Proteomes" id="UP000199585"/>
    </source>
</evidence>
<dbReference type="RefSeq" id="WP_245731548.1">
    <property type="nucleotide sequence ID" value="NZ_FOCI01000019.1"/>
</dbReference>
<dbReference type="GO" id="GO:0016780">
    <property type="term" value="F:phosphotransferase activity, for other substituted phosphate groups"/>
    <property type="evidence" value="ECO:0007669"/>
    <property type="project" value="TreeGrafter"/>
</dbReference>
<dbReference type="PANTHER" id="PTHR30576:SF4">
    <property type="entry name" value="UNDECAPRENYL-PHOSPHATE GALACTOSE PHOSPHOTRANSFERASE"/>
    <property type="match status" value="1"/>
</dbReference>
<keyword evidence="5 9" id="KW-0812">Transmembrane</keyword>
<dbReference type="GO" id="GO:0000271">
    <property type="term" value="P:polysaccharide biosynthetic process"/>
    <property type="evidence" value="ECO:0007669"/>
    <property type="project" value="UniProtKB-KW"/>
</dbReference>
<comment type="similarity">
    <text evidence="2">Belongs to the bacterial sugar transferase family.</text>
</comment>
<sequence length="231" mass="25724">MKNTVVSFMDAKHGQFVAQPAASASDSHGFYRTFGKRHMDIVFVLLSLPVMVPVILILALLVVRDGKSPFFGHTRIGRNGRAFRCWKIRSMVADAEDRLKTHLAENADARAEWDANFKLDDDPRITRLGRFLRKSSLDELPQLWNILIGEMSIVGPRPVTAAELDLYGTAVDDYTAMRPGLTGLWQVSGRNDISYAARVQMDVTYVQTCNPALDAAIVMRTALAVTQRTGK</sequence>
<dbReference type="PANTHER" id="PTHR30576">
    <property type="entry name" value="COLANIC BIOSYNTHESIS UDP-GLUCOSE LIPID CARRIER TRANSFERASE"/>
    <property type="match status" value="1"/>
</dbReference>
<keyword evidence="3" id="KW-1003">Cell membrane</keyword>
<protein>
    <submittedName>
        <fullName evidence="11">Sugar transferase involved in LPS biosynthesis (Colanic, teichoic acid)</fullName>
    </submittedName>
</protein>
<gene>
    <name evidence="11" type="ORF">SAMN04488003_11937</name>
</gene>
<dbReference type="STRING" id="245187.SAMN04488003_11937"/>
<dbReference type="EMBL" id="FOCI01000019">
    <property type="protein sequence ID" value="SEN51338.1"/>
    <property type="molecule type" value="Genomic_DNA"/>
</dbReference>
<keyword evidence="4 11" id="KW-0808">Transferase</keyword>
<evidence type="ECO:0000256" key="8">
    <source>
        <dbReference type="ARBA" id="ARBA00023169"/>
    </source>
</evidence>
<evidence type="ECO:0000313" key="11">
    <source>
        <dbReference type="EMBL" id="SEN51338.1"/>
    </source>
</evidence>
<evidence type="ECO:0000256" key="9">
    <source>
        <dbReference type="SAM" id="Phobius"/>
    </source>
</evidence>
<dbReference type="InterPro" id="IPR003362">
    <property type="entry name" value="Bact_transf"/>
</dbReference>
<dbReference type="Pfam" id="PF02397">
    <property type="entry name" value="Bac_transf"/>
    <property type="match status" value="1"/>
</dbReference>
<evidence type="ECO:0000256" key="2">
    <source>
        <dbReference type="ARBA" id="ARBA00006464"/>
    </source>
</evidence>
<reference evidence="11 12" key="1">
    <citation type="submission" date="2016-10" db="EMBL/GenBank/DDBJ databases">
        <authorList>
            <person name="de Groot N.N."/>
        </authorList>
    </citation>
    <scope>NUCLEOTIDE SEQUENCE [LARGE SCALE GENOMIC DNA]</scope>
    <source>
        <strain evidence="11 12">DSM 16213</strain>
    </source>
</reference>
<evidence type="ECO:0000256" key="5">
    <source>
        <dbReference type="ARBA" id="ARBA00022692"/>
    </source>
</evidence>
<evidence type="ECO:0000256" key="3">
    <source>
        <dbReference type="ARBA" id="ARBA00022475"/>
    </source>
</evidence>
<evidence type="ECO:0000259" key="10">
    <source>
        <dbReference type="Pfam" id="PF02397"/>
    </source>
</evidence>
<dbReference type="GO" id="GO:0005886">
    <property type="term" value="C:plasma membrane"/>
    <property type="evidence" value="ECO:0007669"/>
    <property type="project" value="UniProtKB-SubCell"/>
</dbReference>
<feature type="domain" description="Bacterial sugar transferase" evidence="10">
    <location>
        <begin position="36"/>
        <end position="226"/>
    </location>
</feature>
<comment type="subcellular location">
    <subcellularLocation>
        <location evidence="1">Cell membrane</location>
    </subcellularLocation>
</comment>
<evidence type="ECO:0000256" key="4">
    <source>
        <dbReference type="ARBA" id="ARBA00022679"/>
    </source>
</evidence>
<evidence type="ECO:0000256" key="6">
    <source>
        <dbReference type="ARBA" id="ARBA00022989"/>
    </source>
</evidence>
<evidence type="ECO:0000256" key="7">
    <source>
        <dbReference type="ARBA" id="ARBA00023136"/>
    </source>
</evidence>
<keyword evidence="7 9" id="KW-0472">Membrane</keyword>
<dbReference type="Proteomes" id="UP000199585">
    <property type="component" value="Unassembled WGS sequence"/>
</dbReference>
<evidence type="ECO:0000256" key="1">
    <source>
        <dbReference type="ARBA" id="ARBA00004236"/>
    </source>
</evidence>
<organism evidence="11 12">
    <name type="scientific">Loktanella fryxellensis</name>
    <dbReference type="NCBI Taxonomy" id="245187"/>
    <lineage>
        <taxon>Bacteria</taxon>
        <taxon>Pseudomonadati</taxon>
        <taxon>Pseudomonadota</taxon>
        <taxon>Alphaproteobacteria</taxon>
        <taxon>Rhodobacterales</taxon>
        <taxon>Roseobacteraceae</taxon>
        <taxon>Loktanella</taxon>
    </lineage>
</organism>
<keyword evidence="6 9" id="KW-1133">Transmembrane helix</keyword>
<accession>A0A1H8H721</accession>
<dbReference type="AlphaFoldDB" id="A0A1H8H721"/>
<proteinExistence type="inferred from homology"/>
<keyword evidence="8" id="KW-0270">Exopolysaccharide synthesis</keyword>